<reference evidence="2 3" key="1">
    <citation type="submission" date="2024-07" db="EMBL/GenBank/DDBJ databases">
        <title>Section-level genome sequencing and comparative genomics of Aspergillus sections Usti and Cavernicolus.</title>
        <authorList>
            <consortium name="Lawrence Berkeley National Laboratory"/>
            <person name="Nybo J.L."/>
            <person name="Vesth T.C."/>
            <person name="Theobald S."/>
            <person name="Frisvad J.C."/>
            <person name="Larsen T.O."/>
            <person name="Kjaerboelling I."/>
            <person name="Rothschild-Mancinelli K."/>
            <person name="Lyhne E.K."/>
            <person name="Kogle M.E."/>
            <person name="Barry K."/>
            <person name="Clum A."/>
            <person name="Na H."/>
            <person name="Ledsgaard L."/>
            <person name="Lin J."/>
            <person name="Lipzen A."/>
            <person name="Kuo A."/>
            <person name="Riley R."/>
            <person name="Mondo S."/>
            <person name="LaButti K."/>
            <person name="Haridas S."/>
            <person name="Pangalinan J."/>
            <person name="Salamov A.A."/>
            <person name="Simmons B.A."/>
            <person name="Magnuson J.K."/>
            <person name="Chen J."/>
            <person name="Drula E."/>
            <person name="Henrissat B."/>
            <person name="Wiebenga A."/>
            <person name="Lubbers R.J."/>
            <person name="Gomes A.C."/>
            <person name="Makela M.R."/>
            <person name="Stajich J."/>
            <person name="Grigoriev I.V."/>
            <person name="Mortensen U.H."/>
            <person name="De vries R.P."/>
            <person name="Baker S.E."/>
            <person name="Andersen M.R."/>
        </authorList>
    </citation>
    <scope>NUCLEOTIDE SEQUENCE [LARGE SCALE GENOMIC DNA]</scope>
    <source>
        <strain evidence="2 3">CBS 600.67</strain>
    </source>
</reference>
<organism evidence="2 3">
    <name type="scientific">Aspergillus cavernicola</name>
    <dbReference type="NCBI Taxonomy" id="176166"/>
    <lineage>
        <taxon>Eukaryota</taxon>
        <taxon>Fungi</taxon>
        <taxon>Dikarya</taxon>
        <taxon>Ascomycota</taxon>
        <taxon>Pezizomycotina</taxon>
        <taxon>Eurotiomycetes</taxon>
        <taxon>Eurotiomycetidae</taxon>
        <taxon>Eurotiales</taxon>
        <taxon>Aspergillaceae</taxon>
        <taxon>Aspergillus</taxon>
        <taxon>Aspergillus subgen. Nidulantes</taxon>
    </lineage>
</organism>
<comment type="caution">
    <text evidence="2">The sequence shown here is derived from an EMBL/GenBank/DDBJ whole genome shotgun (WGS) entry which is preliminary data.</text>
</comment>
<feature type="compositionally biased region" description="Polar residues" evidence="1">
    <location>
        <begin position="80"/>
        <end position="90"/>
    </location>
</feature>
<evidence type="ECO:0000313" key="3">
    <source>
        <dbReference type="Proteomes" id="UP001610335"/>
    </source>
</evidence>
<dbReference type="EMBL" id="JBFXLS010000096">
    <property type="protein sequence ID" value="KAL2816993.1"/>
    <property type="molecule type" value="Genomic_DNA"/>
</dbReference>
<proteinExistence type="predicted"/>
<gene>
    <name evidence="2" type="ORF">BDW59DRAFT_166123</name>
</gene>
<feature type="region of interest" description="Disordered" evidence="1">
    <location>
        <begin position="76"/>
        <end position="147"/>
    </location>
</feature>
<keyword evidence="3" id="KW-1185">Reference proteome</keyword>
<accession>A0ABR4HND6</accession>
<feature type="region of interest" description="Disordered" evidence="1">
    <location>
        <begin position="1"/>
        <end position="31"/>
    </location>
</feature>
<dbReference type="Proteomes" id="UP001610335">
    <property type="component" value="Unassembled WGS sequence"/>
</dbReference>
<name>A0ABR4HND6_9EURO</name>
<evidence type="ECO:0000256" key="1">
    <source>
        <dbReference type="SAM" id="MobiDB-lite"/>
    </source>
</evidence>
<evidence type="ECO:0000313" key="2">
    <source>
        <dbReference type="EMBL" id="KAL2816993.1"/>
    </source>
</evidence>
<sequence>MPMNWTTEATAKASCFPRIPPPTIQKPTKQPLTHSQLFLGVLDQLKEQNIKLSYQKLAEYMGPECNRKAIDNQMVKLRKQASQGPGNDHQSTAPSVPSPSTPVAAPKKRRANTTPSKMVTPSKKVKQQQLDSDGDGDGDSDDDEVERRILNEVKEELKRFE</sequence>
<feature type="compositionally biased region" description="Acidic residues" evidence="1">
    <location>
        <begin position="132"/>
        <end position="144"/>
    </location>
</feature>
<protein>
    <submittedName>
        <fullName evidence="2">Uncharacterized protein</fullName>
    </submittedName>
</protein>